<dbReference type="PANTHER" id="PTHR22916">
    <property type="entry name" value="GLYCOSYLTRANSFERASE"/>
    <property type="match status" value="1"/>
</dbReference>
<dbReference type="CDD" id="cd00761">
    <property type="entry name" value="Glyco_tranf_GTA_type"/>
    <property type="match status" value="1"/>
</dbReference>
<dbReference type="RefSeq" id="WP_025024940.1">
    <property type="nucleotide sequence ID" value="NZ_AZDZ01000019.1"/>
</dbReference>
<dbReference type="Proteomes" id="UP000051248">
    <property type="component" value="Unassembled WGS sequence"/>
</dbReference>
<protein>
    <submittedName>
        <fullName evidence="2">Glycosyl transferase</fullName>
    </submittedName>
</protein>
<gene>
    <name evidence="2" type="ORF">FD03_GL001404</name>
</gene>
<feature type="domain" description="Glycosyltransferase 2-like" evidence="1">
    <location>
        <begin position="6"/>
        <end position="150"/>
    </location>
</feature>
<evidence type="ECO:0000313" key="2">
    <source>
        <dbReference type="EMBL" id="KRK79041.1"/>
    </source>
</evidence>
<accession>A0A0R1KF39</accession>
<dbReference type="EMBL" id="AZDZ01000019">
    <property type="protein sequence ID" value="KRK79041.1"/>
    <property type="molecule type" value="Genomic_DNA"/>
</dbReference>
<dbReference type="PATRIC" id="fig|1423775.4.peg.1433"/>
<dbReference type="InterPro" id="IPR001173">
    <property type="entry name" value="Glyco_trans_2-like"/>
</dbReference>
<comment type="caution">
    <text evidence="2">The sequence shown here is derived from an EMBL/GenBank/DDBJ whole genome shotgun (WGS) entry which is preliminary data.</text>
</comment>
<dbReference type="STRING" id="1423775.FD03_GL001404"/>
<dbReference type="InterPro" id="IPR029044">
    <property type="entry name" value="Nucleotide-diphossugar_trans"/>
</dbReference>
<proteinExistence type="predicted"/>
<name>A0A0R1KF39_9LACO</name>
<keyword evidence="2" id="KW-0808">Transferase</keyword>
<dbReference type="OrthoDB" id="396512at2"/>
<dbReference type="Pfam" id="PF00535">
    <property type="entry name" value="Glycos_transf_2"/>
    <property type="match status" value="1"/>
</dbReference>
<sequence>MDKLLSIVVPSYNAEKFLDNVLGHLVECKTLNRLDIMIVNDGSTDKTAEIGTDYATKYPDSIRLISKENGGYGSTVNAGIINARGRYFKVVDADDWLDPRNLDRFMGLLKRTDVDLILTPFWAFNDKSKHKHVAAIRPDDIKWGQKYYLKEQGIDPVPSMHTYTLRTKLLQENSIRLDEHAFYVDIEYILFPIPYVKTFEFINMPLYNYRVNQAVQSISLENMRKNQQQHSLVVDRVNAYIHEHTDGLNDNQRELMVNRLSRMIATQLKIISLSPIRLETKRELSNFYSKVKDEYYFEVNDVNLPMRWLIKSRFYLFPVIHYLAILKMQLVHY</sequence>
<dbReference type="PANTHER" id="PTHR22916:SF3">
    <property type="entry name" value="UDP-GLCNAC:BETAGAL BETA-1,3-N-ACETYLGLUCOSAMINYLTRANSFERASE-LIKE PROTEIN 1"/>
    <property type="match status" value="1"/>
</dbReference>
<evidence type="ECO:0000313" key="3">
    <source>
        <dbReference type="Proteomes" id="UP000051248"/>
    </source>
</evidence>
<dbReference type="AlphaFoldDB" id="A0A0R1KF39"/>
<keyword evidence="3" id="KW-1185">Reference proteome</keyword>
<dbReference type="eggNOG" id="COG0463">
    <property type="taxonomic scope" value="Bacteria"/>
</dbReference>
<evidence type="ECO:0000259" key="1">
    <source>
        <dbReference type="Pfam" id="PF00535"/>
    </source>
</evidence>
<reference evidence="2 3" key="1">
    <citation type="journal article" date="2015" name="Genome Announc.">
        <title>Expanding the biotechnology potential of lactobacilli through comparative genomics of 213 strains and associated genera.</title>
        <authorList>
            <person name="Sun Z."/>
            <person name="Harris H.M."/>
            <person name="McCann A."/>
            <person name="Guo C."/>
            <person name="Argimon S."/>
            <person name="Zhang W."/>
            <person name="Yang X."/>
            <person name="Jeffery I.B."/>
            <person name="Cooney J.C."/>
            <person name="Kagawa T.F."/>
            <person name="Liu W."/>
            <person name="Song Y."/>
            <person name="Salvetti E."/>
            <person name="Wrobel A."/>
            <person name="Rasinkangas P."/>
            <person name="Parkhill J."/>
            <person name="Rea M.C."/>
            <person name="O'Sullivan O."/>
            <person name="Ritari J."/>
            <person name="Douillard F.P."/>
            <person name="Paul Ross R."/>
            <person name="Yang R."/>
            <person name="Briner A.E."/>
            <person name="Felis G.E."/>
            <person name="de Vos W.M."/>
            <person name="Barrangou R."/>
            <person name="Klaenhammer T.R."/>
            <person name="Caufield P.W."/>
            <person name="Cui Y."/>
            <person name="Zhang H."/>
            <person name="O'Toole P.W."/>
        </authorList>
    </citation>
    <scope>NUCLEOTIDE SEQUENCE [LARGE SCALE GENOMIC DNA]</scope>
    <source>
        <strain evidence="2 3">DSM 19682</strain>
    </source>
</reference>
<organism evidence="2 3">
    <name type="scientific">Companilactobacillus nodensis DSM 19682 = JCM 14932 = NBRC 107160</name>
    <dbReference type="NCBI Taxonomy" id="1423775"/>
    <lineage>
        <taxon>Bacteria</taxon>
        <taxon>Bacillati</taxon>
        <taxon>Bacillota</taxon>
        <taxon>Bacilli</taxon>
        <taxon>Lactobacillales</taxon>
        <taxon>Lactobacillaceae</taxon>
        <taxon>Companilactobacillus</taxon>
    </lineage>
</organism>
<dbReference type="GO" id="GO:0016758">
    <property type="term" value="F:hexosyltransferase activity"/>
    <property type="evidence" value="ECO:0007669"/>
    <property type="project" value="UniProtKB-ARBA"/>
</dbReference>
<dbReference type="Gene3D" id="3.90.550.10">
    <property type="entry name" value="Spore Coat Polysaccharide Biosynthesis Protein SpsA, Chain A"/>
    <property type="match status" value="1"/>
</dbReference>
<dbReference type="SUPFAM" id="SSF53448">
    <property type="entry name" value="Nucleotide-diphospho-sugar transferases"/>
    <property type="match status" value="1"/>
</dbReference>